<dbReference type="EMBL" id="MEWR01000028">
    <property type="protein sequence ID" value="OGC81354.1"/>
    <property type="molecule type" value="Genomic_DNA"/>
</dbReference>
<proteinExistence type="predicted"/>
<gene>
    <name evidence="1" type="ORF">A2V81_00920</name>
</gene>
<sequence>MPDFLDEKFLEKLTEHLAEKVGQHQSATDRLIMLSGARMNWIADFVTDPGVEWSKEDLNIDDIYLTGTNPEWNKVIIDMCERSPKKLRELIQSSSDIATVFSDAKFEDIPVLIRVEEEKFKILDGMHRTVAAIRDGREIITAFVGRLKGDKLMPMVEPHVVYDLIKAYQRSKEKDRIALIAALRLLKNNCANVDDLLRKRFNKSWIPSDEIQEIVQEALKS</sequence>
<evidence type="ECO:0008006" key="3">
    <source>
        <dbReference type="Google" id="ProtNLM"/>
    </source>
</evidence>
<dbReference type="AlphaFoldDB" id="A0A1F4XIE1"/>
<evidence type="ECO:0000313" key="2">
    <source>
        <dbReference type="Proteomes" id="UP000177614"/>
    </source>
</evidence>
<comment type="caution">
    <text evidence="1">The sequence shown here is derived from an EMBL/GenBank/DDBJ whole genome shotgun (WGS) entry which is preliminary data.</text>
</comment>
<accession>A0A1F4XIE1</accession>
<name>A0A1F4XIE1_9BACT</name>
<evidence type="ECO:0000313" key="1">
    <source>
        <dbReference type="EMBL" id="OGC81354.1"/>
    </source>
</evidence>
<reference evidence="1 2" key="1">
    <citation type="journal article" date="2016" name="Nat. Commun.">
        <title>Thousands of microbial genomes shed light on interconnected biogeochemical processes in an aquifer system.</title>
        <authorList>
            <person name="Anantharaman K."/>
            <person name="Brown C.T."/>
            <person name="Hug L.A."/>
            <person name="Sharon I."/>
            <person name="Castelle C.J."/>
            <person name="Probst A.J."/>
            <person name="Thomas B.C."/>
            <person name="Singh A."/>
            <person name="Wilkins M.J."/>
            <person name="Karaoz U."/>
            <person name="Brodie E.L."/>
            <person name="Williams K.H."/>
            <person name="Hubbard S.S."/>
            <person name="Banfield J.F."/>
        </authorList>
    </citation>
    <scope>NUCLEOTIDE SEQUENCE [LARGE SCALE GENOMIC DNA]</scope>
</reference>
<dbReference type="STRING" id="1817814.A2V81_00920"/>
<organism evidence="1 2">
    <name type="scientific">Candidatus Abawacabacteria bacterium RBG_16_42_10</name>
    <dbReference type="NCBI Taxonomy" id="1817814"/>
    <lineage>
        <taxon>Bacteria</taxon>
        <taxon>Candidatus Abawacaibacteriota</taxon>
    </lineage>
</organism>
<dbReference type="Proteomes" id="UP000177614">
    <property type="component" value="Unassembled WGS sequence"/>
</dbReference>
<protein>
    <recommendedName>
        <fullName evidence="3">ParB/Sulfiredoxin domain-containing protein</fullName>
    </recommendedName>
</protein>